<evidence type="ECO:0000313" key="3">
    <source>
        <dbReference type="Proteomes" id="UP000740754"/>
    </source>
</evidence>
<keyword evidence="1" id="KW-0812">Transmembrane</keyword>
<dbReference type="RefSeq" id="WP_168665344.1">
    <property type="nucleotide sequence ID" value="NZ_JAAXKX010000001.1"/>
</dbReference>
<proteinExistence type="predicted"/>
<feature type="transmembrane region" description="Helical" evidence="1">
    <location>
        <begin position="119"/>
        <end position="136"/>
    </location>
</feature>
<comment type="caution">
    <text evidence="2">The sequence shown here is derived from an EMBL/GenBank/DDBJ whole genome shotgun (WGS) entry which is preliminary data.</text>
</comment>
<dbReference type="EMBL" id="JAAXKX010000001">
    <property type="protein sequence ID" value="NKN31620.1"/>
    <property type="molecule type" value="Genomic_DNA"/>
</dbReference>
<accession>A0ABX1I5Y0</accession>
<feature type="transmembrane region" description="Helical" evidence="1">
    <location>
        <begin position="171"/>
        <end position="198"/>
    </location>
</feature>
<reference evidence="2 3" key="1">
    <citation type="submission" date="2020-04" db="EMBL/GenBank/DDBJ databases">
        <title>Draft Whole-Genome sequence of Marichromatium bheemlicum DSM 18632, type strain.</title>
        <authorList>
            <person name="Kyndt J.A."/>
            <person name="Meyer T.E."/>
        </authorList>
    </citation>
    <scope>NUCLEOTIDE SEQUENCE [LARGE SCALE GENOMIC DNA]</scope>
    <source>
        <strain evidence="2 3">DSM 18632</strain>
    </source>
</reference>
<dbReference type="Proteomes" id="UP000740754">
    <property type="component" value="Unassembled WGS sequence"/>
</dbReference>
<feature type="transmembrane region" description="Helical" evidence="1">
    <location>
        <begin position="256"/>
        <end position="277"/>
    </location>
</feature>
<sequence>MSLSRPEASSSHCYDVRVHGSLEPALSRQGVRWRLLFLRIIVWGLIGMIHAPLFIGLVELLRVHGWSHWAYVPAAALAGAVGAVLYGAREISLMATAIGGVVGVATLIVRNGMLGFMESALLAAVLAAVVGALVPFRARCSRHVPGKTLAGLMTGALVGAAVAFAESRQPGGFAVFAVLLFLVSVNGVLYVSTVPGWVGLAQRLLRETRLCWLIEALVMALLAGVAAGSVWLISGPLVVAGQGWWVPASLALHQDIAQAVVGAVIGGALAGLLLELFRFPWVHEL</sequence>
<feature type="transmembrane region" description="Helical" evidence="1">
    <location>
        <begin position="148"/>
        <end position="165"/>
    </location>
</feature>
<evidence type="ECO:0000313" key="2">
    <source>
        <dbReference type="EMBL" id="NKN31620.1"/>
    </source>
</evidence>
<gene>
    <name evidence="2" type="ORF">HF203_00055</name>
</gene>
<organism evidence="2 3">
    <name type="scientific">Marichromatium bheemlicum</name>
    <dbReference type="NCBI Taxonomy" id="365339"/>
    <lineage>
        <taxon>Bacteria</taxon>
        <taxon>Pseudomonadati</taxon>
        <taxon>Pseudomonadota</taxon>
        <taxon>Gammaproteobacteria</taxon>
        <taxon>Chromatiales</taxon>
        <taxon>Chromatiaceae</taxon>
        <taxon>Marichromatium</taxon>
    </lineage>
</organism>
<feature type="transmembrane region" description="Helical" evidence="1">
    <location>
        <begin position="93"/>
        <end position="113"/>
    </location>
</feature>
<keyword evidence="1" id="KW-0472">Membrane</keyword>
<evidence type="ECO:0000256" key="1">
    <source>
        <dbReference type="SAM" id="Phobius"/>
    </source>
</evidence>
<feature type="transmembrane region" description="Helical" evidence="1">
    <location>
        <begin position="69"/>
        <end position="86"/>
    </location>
</feature>
<keyword evidence="1" id="KW-1133">Transmembrane helix</keyword>
<keyword evidence="3" id="KW-1185">Reference proteome</keyword>
<feature type="transmembrane region" description="Helical" evidence="1">
    <location>
        <begin position="210"/>
        <end position="233"/>
    </location>
</feature>
<feature type="transmembrane region" description="Helical" evidence="1">
    <location>
        <begin position="36"/>
        <end position="57"/>
    </location>
</feature>
<protein>
    <submittedName>
        <fullName evidence="2">Uncharacterized protein</fullName>
    </submittedName>
</protein>
<name>A0ABX1I5Y0_9GAMM</name>